<organism evidence="1 2">
    <name type="scientific">Canavalia gladiata</name>
    <name type="common">Sword bean</name>
    <name type="synonym">Dolichos gladiatus</name>
    <dbReference type="NCBI Taxonomy" id="3824"/>
    <lineage>
        <taxon>Eukaryota</taxon>
        <taxon>Viridiplantae</taxon>
        <taxon>Streptophyta</taxon>
        <taxon>Embryophyta</taxon>
        <taxon>Tracheophyta</taxon>
        <taxon>Spermatophyta</taxon>
        <taxon>Magnoliopsida</taxon>
        <taxon>eudicotyledons</taxon>
        <taxon>Gunneridae</taxon>
        <taxon>Pentapetalae</taxon>
        <taxon>rosids</taxon>
        <taxon>fabids</taxon>
        <taxon>Fabales</taxon>
        <taxon>Fabaceae</taxon>
        <taxon>Papilionoideae</taxon>
        <taxon>50 kb inversion clade</taxon>
        <taxon>NPAAA clade</taxon>
        <taxon>indigoferoid/millettioid clade</taxon>
        <taxon>Phaseoleae</taxon>
        <taxon>Canavalia</taxon>
    </lineage>
</organism>
<gene>
    <name evidence="1" type="ORF">VNO77_35773</name>
</gene>
<dbReference type="EMBL" id="JAYMYQ010000009">
    <property type="protein sequence ID" value="KAK7312138.1"/>
    <property type="molecule type" value="Genomic_DNA"/>
</dbReference>
<reference evidence="1 2" key="1">
    <citation type="submission" date="2024-01" db="EMBL/GenBank/DDBJ databases">
        <title>The genomes of 5 underutilized Papilionoideae crops provide insights into root nodulation and disease resistanc.</title>
        <authorList>
            <person name="Jiang F."/>
        </authorList>
    </citation>
    <scope>NUCLEOTIDE SEQUENCE [LARGE SCALE GENOMIC DNA]</scope>
    <source>
        <strain evidence="1">LVBAO_FW01</strain>
        <tissue evidence="1">Leaves</tissue>
    </source>
</reference>
<comment type="caution">
    <text evidence="1">The sequence shown here is derived from an EMBL/GenBank/DDBJ whole genome shotgun (WGS) entry which is preliminary data.</text>
</comment>
<proteinExistence type="predicted"/>
<accession>A0AAN9PXB1</accession>
<dbReference type="Proteomes" id="UP001367508">
    <property type="component" value="Unassembled WGS sequence"/>
</dbReference>
<name>A0AAN9PXB1_CANGL</name>
<keyword evidence="2" id="KW-1185">Reference proteome</keyword>
<sequence>MGWSRVGPSGPKHQVTEIFFELATAGGNHPLVAGMRVTFDVGLKLIEIGKKKIVNNQNVVQSNTNACNSSFRPLGSVSLPMYPLSFQGHALQMVPTE</sequence>
<dbReference type="AlphaFoldDB" id="A0AAN9PXB1"/>
<evidence type="ECO:0000313" key="1">
    <source>
        <dbReference type="EMBL" id="KAK7312138.1"/>
    </source>
</evidence>
<protein>
    <submittedName>
        <fullName evidence="1">Uncharacterized protein</fullName>
    </submittedName>
</protein>
<evidence type="ECO:0000313" key="2">
    <source>
        <dbReference type="Proteomes" id="UP001367508"/>
    </source>
</evidence>